<accession>A0A0G0XM63</accession>
<evidence type="ECO:0000313" key="2">
    <source>
        <dbReference type="Proteomes" id="UP000033859"/>
    </source>
</evidence>
<evidence type="ECO:0000313" key="1">
    <source>
        <dbReference type="EMBL" id="KKS25562.1"/>
    </source>
</evidence>
<dbReference type="Proteomes" id="UP000033859">
    <property type="component" value="Unassembled WGS sequence"/>
</dbReference>
<name>A0A0G0XM63_9BACT</name>
<comment type="caution">
    <text evidence="1">The sequence shown here is derived from an EMBL/GenBank/DDBJ whole genome shotgun (WGS) entry which is preliminary data.</text>
</comment>
<dbReference type="EMBL" id="LCCE01000040">
    <property type="protein sequence ID" value="KKS25562.1"/>
    <property type="molecule type" value="Genomic_DNA"/>
</dbReference>
<dbReference type="AlphaFoldDB" id="A0A0G0XM63"/>
<organism evidence="1 2">
    <name type="scientific">Candidatus Yanofskybacteria bacterium GW2011_GWC2_41_9</name>
    <dbReference type="NCBI Taxonomy" id="1619029"/>
    <lineage>
        <taxon>Bacteria</taxon>
        <taxon>Candidatus Yanofskyibacteriota</taxon>
    </lineage>
</organism>
<proteinExistence type="predicted"/>
<gene>
    <name evidence="1" type="ORF">UU84_C0040G0003</name>
</gene>
<protein>
    <submittedName>
        <fullName evidence="1">Uncharacterized protein</fullName>
    </submittedName>
</protein>
<sequence>MEIQNAINVPKSTVAFWIKDIKLTEPQIQKLKNNRIASAKRNSQKRIFKIKKETEEIKFSSSKAISQISKRELWLMGIILYWKAGNESNLKKGVQFSSSDPHLIKLFLRWLKEAGKIENEEIIFDILMGNGKKEKAKNAAKYWSQITNFPERNFNHIYFQKGKVLKTQFGILRIRVRASSMLARQIFGWIRGIQEFYR</sequence>
<reference evidence="1 2" key="1">
    <citation type="journal article" date="2015" name="Nature">
        <title>rRNA introns, odd ribosomes, and small enigmatic genomes across a large radiation of phyla.</title>
        <authorList>
            <person name="Brown C.T."/>
            <person name="Hug L.A."/>
            <person name="Thomas B.C."/>
            <person name="Sharon I."/>
            <person name="Castelle C.J."/>
            <person name="Singh A."/>
            <person name="Wilkins M.J."/>
            <person name="Williams K.H."/>
            <person name="Banfield J.F."/>
        </authorList>
    </citation>
    <scope>NUCLEOTIDE SEQUENCE [LARGE SCALE GENOMIC DNA]</scope>
</reference>